<organism evidence="2 3">
    <name type="scientific">Seonamhaeicola maritimus</name>
    <dbReference type="NCBI Taxonomy" id="2591822"/>
    <lineage>
        <taxon>Bacteria</taxon>
        <taxon>Pseudomonadati</taxon>
        <taxon>Bacteroidota</taxon>
        <taxon>Flavobacteriia</taxon>
        <taxon>Flavobacteriales</taxon>
        <taxon>Flavobacteriaceae</taxon>
    </lineage>
</organism>
<keyword evidence="1" id="KW-1133">Transmembrane helix</keyword>
<protein>
    <recommendedName>
        <fullName evidence="4">PKD domain-containing protein</fullName>
    </recommendedName>
</protein>
<feature type="transmembrane region" description="Helical" evidence="1">
    <location>
        <begin position="110"/>
        <end position="129"/>
    </location>
</feature>
<evidence type="ECO:0000313" key="2">
    <source>
        <dbReference type="EMBL" id="TXG38433.1"/>
    </source>
</evidence>
<comment type="caution">
    <text evidence="2">The sequence shown here is derived from an EMBL/GenBank/DDBJ whole genome shotgun (WGS) entry which is preliminary data.</text>
</comment>
<keyword evidence="1" id="KW-0472">Membrane</keyword>
<sequence length="429" mass="49485">MIEQEYLKYCLEKIEQELNWKPSTDWKESDFIRLSRIISEKSSISISPHTLKRLFGKIKYKKYYNPQQATKDALAKFLDYSDWRDFVKVLKQNNDVSSKEVSKESKINKGFLFGLVLVLMGSIIAWYFYSKPKAYLLENKKDVVFEFAMIDSVGVVPYTVSVNYNLSKVVSDSTFIDFGFNHPVRGRQSVLADKSKFVRNFTYQIPGQYTISLVNDEKALSSSKVLAMSDDWDSYFNPETATGNYWIDNKIEKDTSTNNLYYPPKYLDSVGFETNQVYYVTHRLFKEFDIDGDNFELTTRFKNSEELGGITCYDFILRIICENEINNIKLMENGCSQFSGMKMGETVLSGDNEDLSSFKFDLGSWNDLKISVDEKSSNIYINNIKIHEGLYKQSNGKIVGLEVILKGAGMLDLINIKDLNSQKTYTNDF</sequence>
<dbReference type="Proteomes" id="UP000321080">
    <property type="component" value="Unassembled WGS sequence"/>
</dbReference>
<evidence type="ECO:0008006" key="4">
    <source>
        <dbReference type="Google" id="ProtNLM"/>
    </source>
</evidence>
<keyword evidence="1" id="KW-0812">Transmembrane</keyword>
<proteinExistence type="predicted"/>
<evidence type="ECO:0000313" key="3">
    <source>
        <dbReference type="Proteomes" id="UP000321080"/>
    </source>
</evidence>
<dbReference type="EMBL" id="VRKQ01000008">
    <property type="protein sequence ID" value="TXG38433.1"/>
    <property type="molecule type" value="Genomic_DNA"/>
</dbReference>
<evidence type="ECO:0000256" key="1">
    <source>
        <dbReference type="SAM" id="Phobius"/>
    </source>
</evidence>
<accession>A0A5C7GJF0</accession>
<keyword evidence="3" id="KW-1185">Reference proteome</keyword>
<gene>
    <name evidence="2" type="ORF">FUA22_00690</name>
</gene>
<dbReference type="AlphaFoldDB" id="A0A5C7GJF0"/>
<reference evidence="2 3" key="1">
    <citation type="submission" date="2019-08" db="EMBL/GenBank/DDBJ databases">
        <title>Seonamhaeicola sediminis sp. nov., isolated from marine sediment.</title>
        <authorList>
            <person name="Cao W.R."/>
        </authorList>
    </citation>
    <scope>NUCLEOTIDE SEQUENCE [LARGE SCALE GENOMIC DNA]</scope>
    <source>
        <strain evidence="2 3">1505</strain>
    </source>
</reference>
<name>A0A5C7GJF0_9FLAO</name>
<dbReference type="RefSeq" id="WP_147765578.1">
    <property type="nucleotide sequence ID" value="NZ_VRKQ01000008.1"/>
</dbReference>
<dbReference type="OrthoDB" id="639802at2"/>